<evidence type="ECO:0000313" key="1">
    <source>
        <dbReference type="EMBL" id="GAI81862.1"/>
    </source>
</evidence>
<proteinExistence type="predicted"/>
<dbReference type="GO" id="GO:0032259">
    <property type="term" value="P:methylation"/>
    <property type="evidence" value="ECO:0007669"/>
    <property type="project" value="InterPro"/>
</dbReference>
<dbReference type="GO" id="GO:0003676">
    <property type="term" value="F:nucleic acid binding"/>
    <property type="evidence" value="ECO:0007669"/>
    <property type="project" value="InterPro"/>
</dbReference>
<organism evidence="1">
    <name type="scientific">marine sediment metagenome</name>
    <dbReference type="NCBI Taxonomy" id="412755"/>
    <lineage>
        <taxon>unclassified sequences</taxon>
        <taxon>metagenomes</taxon>
        <taxon>ecological metagenomes</taxon>
    </lineage>
</organism>
<dbReference type="PROSITE" id="PS00092">
    <property type="entry name" value="N6_MTASE"/>
    <property type="match status" value="1"/>
</dbReference>
<name>X1RM76_9ZZZZ</name>
<dbReference type="AlphaFoldDB" id="X1RM76"/>
<protein>
    <submittedName>
        <fullName evidence="1">Uncharacterized protein</fullName>
    </submittedName>
</protein>
<reference evidence="1" key="1">
    <citation type="journal article" date="2014" name="Front. Microbiol.">
        <title>High frequency of phylogenetically diverse reductive dehalogenase-homologous genes in deep subseafloor sedimentary metagenomes.</title>
        <authorList>
            <person name="Kawai M."/>
            <person name="Futagami T."/>
            <person name="Toyoda A."/>
            <person name="Takaki Y."/>
            <person name="Nishi S."/>
            <person name="Hori S."/>
            <person name="Arai W."/>
            <person name="Tsubouchi T."/>
            <person name="Morono Y."/>
            <person name="Uchiyama I."/>
            <person name="Ito T."/>
            <person name="Fujiyama A."/>
            <person name="Inagaki F."/>
            <person name="Takami H."/>
        </authorList>
    </citation>
    <scope>NUCLEOTIDE SEQUENCE</scope>
    <source>
        <strain evidence="1">Expedition CK06-06</strain>
    </source>
</reference>
<dbReference type="InterPro" id="IPR029063">
    <property type="entry name" value="SAM-dependent_MTases_sf"/>
</dbReference>
<dbReference type="EMBL" id="BARW01009550">
    <property type="protein sequence ID" value="GAI81862.1"/>
    <property type="molecule type" value="Genomic_DNA"/>
</dbReference>
<dbReference type="GO" id="GO:0008168">
    <property type="term" value="F:methyltransferase activity"/>
    <property type="evidence" value="ECO:0007669"/>
    <property type="project" value="InterPro"/>
</dbReference>
<comment type="caution">
    <text evidence="1">The sequence shown here is derived from an EMBL/GenBank/DDBJ whole genome shotgun (WGS) entry which is preliminary data.</text>
</comment>
<accession>X1RM76</accession>
<sequence>EEFIEKIGYKRSTLQKYGEIYNKVKPRMRIRGLSFNHHQLIAPLEELEQHEWLHRAKDNKWTVAVFRKEMKKPKLISERNKRLKILEEYADITLDYGDALELSKEQIADDTVDAIITDPPYPNSCHSSKVISPVHSTIVPCPTICSVLITSISLSIYSAFIVLKI</sequence>
<gene>
    <name evidence="1" type="ORF">S12H4_19167</name>
</gene>
<dbReference type="SUPFAM" id="SSF53335">
    <property type="entry name" value="S-adenosyl-L-methionine-dependent methyltransferases"/>
    <property type="match status" value="1"/>
</dbReference>
<dbReference type="InterPro" id="IPR002052">
    <property type="entry name" value="DNA_methylase_N6_adenine_CS"/>
</dbReference>
<feature type="non-terminal residue" evidence="1">
    <location>
        <position position="1"/>
    </location>
</feature>